<keyword evidence="1" id="KW-0175">Coiled coil</keyword>
<keyword evidence="3" id="KW-1185">Reference proteome</keyword>
<evidence type="ECO:0000256" key="1">
    <source>
        <dbReference type="SAM" id="Coils"/>
    </source>
</evidence>
<comment type="caution">
    <text evidence="2">The sequence shown here is derived from an EMBL/GenBank/DDBJ whole genome shotgun (WGS) entry which is preliminary data.</text>
</comment>
<sequence>MILASKEYDEECAKEWLNAIINERKEKENVRRDEEIQIEERKRQEEIQERRRQEVIAERKREEKIDIAGRKRQEAIQESREQQEIELRKLEYGERKRKEEYEGRKRKDEMEFELEKIRLGAEGRFSNAIANQNVNKTQIKPKLEIHHLMQKFNSDKNDISLYLIMFERLAKQSEILENTWVTHLLGLLRMTLRS</sequence>
<name>A0A4Y2R768_ARAVE</name>
<accession>A0A4Y2R768</accession>
<gene>
    <name evidence="2" type="ORF">AVEN_44012_1</name>
</gene>
<evidence type="ECO:0000313" key="2">
    <source>
        <dbReference type="EMBL" id="GBN71602.1"/>
    </source>
</evidence>
<organism evidence="2 3">
    <name type="scientific">Araneus ventricosus</name>
    <name type="common">Orbweaver spider</name>
    <name type="synonym">Epeira ventricosa</name>
    <dbReference type="NCBI Taxonomy" id="182803"/>
    <lineage>
        <taxon>Eukaryota</taxon>
        <taxon>Metazoa</taxon>
        <taxon>Ecdysozoa</taxon>
        <taxon>Arthropoda</taxon>
        <taxon>Chelicerata</taxon>
        <taxon>Arachnida</taxon>
        <taxon>Araneae</taxon>
        <taxon>Araneomorphae</taxon>
        <taxon>Entelegynae</taxon>
        <taxon>Araneoidea</taxon>
        <taxon>Araneidae</taxon>
        <taxon>Araneus</taxon>
    </lineage>
</organism>
<dbReference type="EMBL" id="BGPR01016039">
    <property type="protein sequence ID" value="GBN71602.1"/>
    <property type="molecule type" value="Genomic_DNA"/>
</dbReference>
<dbReference type="AlphaFoldDB" id="A0A4Y2R768"/>
<proteinExistence type="predicted"/>
<evidence type="ECO:0000313" key="3">
    <source>
        <dbReference type="Proteomes" id="UP000499080"/>
    </source>
</evidence>
<protein>
    <submittedName>
        <fullName evidence="2">Uncharacterized protein</fullName>
    </submittedName>
</protein>
<feature type="coiled-coil region" evidence="1">
    <location>
        <begin position="13"/>
        <end position="44"/>
    </location>
</feature>
<dbReference type="Proteomes" id="UP000499080">
    <property type="component" value="Unassembled WGS sequence"/>
</dbReference>
<reference evidence="2 3" key="1">
    <citation type="journal article" date="2019" name="Sci. Rep.">
        <title>Orb-weaving spider Araneus ventricosus genome elucidates the spidroin gene catalogue.</title>
        <authorList>
            <person name="Kono N."/>
            <person name="Nakamura H."/>
            <person name="Ohtoshi R."/>
            <person name="Moran D.A.P."/>
            <person name="Shinohara A."/>
            <person name="Yoshida Y."/>
            <person name="Fujiwara M."/>
            <person name="Mori M."/>
            <person name="Tomita M."/>
            <person name="Arakawa K."/>
        </authorList>
    </citation>
    <scope>NUCLEOTIDE SEQUENCE [LARGE SCALE GENOMIC DNA]</scope>
</reference>